<dbReference type="Proteomes" id="UP000272613">
    <property type="component" value="Unassembled WGS sequence"/>
</dbReference>
<feature type="transmembrane region" description="Helical" evidence="7">
    <location>
        <begin position="242"/>
        <end position="263"/>
    </location>
</feature>
<feature type="transmembrane region" description="Helical" evidence="7">
    <location>
        <begin position="462"/>
        <end position="481"/>
    </location>
</feature>
<feature type="transmembrane region" description="Helical" evidence="7">
    <location>
        <begin position="214"/>
        <end position="236"/>
    </location>
</feature>
<feature type="transmembrane region" description="Helical" evidence="7">
    <location>
        <begin position="64"/>
        <end position="90"/>
    </location>
</feature>
<evidence type="ECO:0000313" key="9">
    <source>
        <dbReference type="Proteomes" id="UP000272613"/>
    </source>
</evidence>
<dbReference type="AlphaFoldDB" id="A0AB37QR13"/>
<keyword evidence="2" id="KW-0813">Transport</keyword>
<dbReference type="GO" id="GO:0005886">
    <property type="term" value="C:plasma membrane"/>
    <property type="evidence" value="ECO:0007669"/>
    <property type="project" value="UniProtKB-SubCell"/>
</dbReference>
<dbReference type="GO" id="GO:0015297">
    <property type="term" value="F:antiporter activity"/>
    <property type="evidence" value="ECO:0007669"/>
    <property type="project" value="InterPro"/>
</dbReference>
<comment type="caution">
    <text evidence="8">The sequence shown here is derived from an EMBL/GenBank/DDBJ whole genome shotgun (WGS) entry which is preliminary data.</text>
</comment>
<evidence type="ECO:0000256" key="1">
    <source>
        <dbReference type="ARBA" id="ARBA00004651"/>
    </source>
</evidence>
<dbReference type="PANTHER" id="PTHR43549:SF2">
    <property type="entry name" value="MULTIDRUG RESISTANCE PROTEIN NORM-RELATED"/>
    <property type="match status" value="1"/>
</dbReference>
<dbReference type="Pfam" id="PF01554">
    <property type="entry name" value="MatE"/>
    <property type="match status" value="2"/>
</dbReference>
<feature type="transmembrane region" description="Helical" evidence="7">
    <location>
        <begin position="183"/>
        <end position="202"/>
    </location>
</feature>
<keyword evidence="6 7" id="KW-0472">Membrane</keyword>
<dbReference type="PANTHER" id="PTHR43549">
    <property type="entry name" value="MULTIDRUG RESISTANCE PROTEIN YPNP-RELATED"/>
    <property type="match status" value="1"/>
</dbReference>
<feature type="transmembrane region" description="Helical" evidence="7">
    <location>
        <begin position="145"/>
        <end position="171"/>
    </location>
</feature>
<dbReference type="EMBL" id="RBSH01000195">
    <property type="protein sequence ID" value="RMR99744.1"/>
    <property type="molecule type" value="Genomic_DNA"/>
</dbReference>
<accession>A0AB37QR13</accession>
<feature type="transmembrane region" description="Helical" evidence="7">
    <location>
        <begin position="326"/>
        <end position="346"/>
    </location>
</feature>
<evidence type="ECO:0000256" key="6">
    <source>
        <dbReference type="ARBA" id="ARBA00023136"/>
    </source>
</evidence>
<reference evidence="8 9" key="1">
    <citation type="submission" date="2018-08" db="EMBL/GenBank/DDBJ databases">
        <title>Recombination of ecologically and evolutionarily significant loci maintains genetic cohesion in the Pseudomonas syringae species complex.</title>
        <authorList>
            <person name="Dillon M."/>
            <person name="Thakur S."/>
            <person name="Almeida R.N.D."/>
            <person name="Weir B.S."/>
            <person name="Guttman D.S."/>
        </authorList>
    </citation>
    <scope>NUCLEOTIDE SEQUENCE [LARGE SCALE GENOMIC DNA]</scope>
    <source>
        <strain evidence="8 9">ICMP 5019</strain>
    </source>
</reference>
<evidence type="ECO:0000256" key="4">
    <source>
        <dbReference type="ARBA" id="ARBA00022692"/>
    </source>
</evidence>
<dbReference type="InterPro" id="IPR052031">
    <property type="entry name" value="Membrane_Transporter-Flippase"/>
</dbReference>
<feature type="transmembrane region" description="Helical" evidence="7">
    <location>
        <begin position="284"/>
        <end position="306"/>
    </location>
</feature>
<keyword evidence="3" id="KW-1003">Cell membrane</keyword>
<evidence type="ECO:0000256" key="5">
    <source>
        <dbReference type="ARBA" id="ARBA00022989"/>
    </source>
</evidence>
<feature type="transmembrane region" description="Helical" evidence="7">
    <location>
        <begin position="96"/>
        <end position="125"/>
    </location>
</feature>
<feature type="transmembrane region" description="Helical" evidence="7">
    <location>
        <begin position="399"/>
        <end position="425"/>
    </location>
</feature>
<evidence type="ECO:0000256" key="2">
    <source>
        <dbReference type="ARBA" id="ARBA00022448"/>
    </source>
</evidence>
<evidence type="ECO:0000256" key="7">
    <source>
        <dbReference type="SAM" id="Phobius"/>
    </source>
</evidence>
<sequence length="500" mass="53114">MSWLTLAPMHRLESQQVLYNARHGAQKQSLLLFEPRFQGSSGLLRYLMAEASARFTQGSVARHIAVTASTSAVSLFAVFLVDILTLVYVAMLHDPVLLAAIGIAKVLMFFNSALATGLIIAATAVLSERIGHRAAGSIPRLTASLLLMVFAVCAVSAGVQIALIGPITGWLGAEAATYDAAHSFIWLTLPFTAIQAVMQMSAQMLRTSGDNNRALCVVLSAAATLAVADPLLIFGLDLGLKGAGIAFALSACVSASLGVYWLRQRTGLVLTRNLKLFRLHAVRTFRIALPAMAANLATPVGLAYFVASLSAFGTSALAAMAVLDRVVQFSYCAFFALPGALAPVLGQNIGAQRDDRVSAAIVFTRKLVICYGLAVWLLLVLCGGMIADLYQLEGDARALFLAFCHFGGGLWVLIGLDFVAISVFMTMNRSWWVPVFAWLRATAGTVPFVLAGIHWFGSSGAFPGMLAGNAIIALISIGTASRTAKRFFTGRVQAASTRAY</sequence>
<evidence type="ECO:0000313" key="8">
    <source>
        <dbReference type="EMBL" id="RMR99744.1"/>
    </source>
</evidence>
<dbReference type="InterPro" id="IPR002528">
    <property type="entry name" value="MATE_fam"/>
</dbReference>
<name>A0AB37QR13_9PSED</name>
<comment type="subcellular location">
    <subcellularLocation>
        <location evidence="1">Cell membrane</location>
        <topology evidence="1">Multi-pass membrane protein</topology>
    </subcellularLocation>
</comment>
<evidence type="ECO:0000256" key="3">
    <source>
        <dbReference type="ARBA" id="ARBA00022475"/>
    </source>
</evidence>
<protein>
    <submittedName>
        <fullName evidence="8">Membrane protein</fullName>
    </submittedName>
</protein>
<organism evidence="8 9">
    <name type="scientific">Pseudomonas coronafaciens pv. garcae</name>
    <dbReference type="NCBI Taxonomy" id="251653"/>
    <lineage>
        <taxon>Bacteria</taxon>
        <taxon>Pseudomonadati</taxon>
        <taxon>Pseudomonadota</taxon>
        <taxon>Gammaproteobacteria</taxon>
        <taxon>Pseudomonadales</taxon>
        <taxon>Pseudomonadaceae</taxon>
        <taxon>Pseudomonas</taxon>
        <taxon>Pseudomonas coronafaciens</taxon>
    </lineage>
</organism>
<feature type="transmembrane region" description="Helical" evidence="7">
    <location>
        <begin position="367"/>
        <end position="387"/>
    </location>
</feature>
<proteinExistence type="predicted"/>
<keyword evidence="4 7" id="KW-0812">Transmembrane</keyword>
<keyword evidence="5 7" id="KW-1133">Transmembrane helix</keyword>
<gene>
    <name evidence="8" type="ORF">ALP74_02287</name>
</gene>
<dbReference type="GO" id="GO:0042910">
    <property type="term" value="F:xenobiotic transmembrane transporter activity"/>
    <property type="evidence" value="ECO:0007669"/>
    <property type="project" value="InterPro"/>
</dbReference>
<feature type="transmembrane region" description="Helical" evidence="7">
    <location>
        <begin position="437"/>
        <end position="456"/>
    </location>
</feature>